<keyword evidence="5 6" id="KW-0472">Membrane</keyword>
<gene>
    <name evidence="8" type="ORF">NYP16_11665</name>
</gene>
<evidence type="ECO:0000313" key="9">
    <source>
        <dbReference type="Proteomes" id="UP001141619"/>
    </source>
</evidence>
<reference evidence="8" key="2">
    <citation type="journal article" date="2023" name="Syst. Appl. Microbiol.">
        <title>Govania unica gen. nov., sp. nov., a rare biosphere bacterium that represents a novel family in the class Alphaproteobacteria.</title>
        <authorList>
            <person name="Vandamme P."/>
            <person name="Peeters C."/>
            <person name="Hettiarachchi A."/>
            <person name="Cnockaert M."/>
            <person name="Carlier A."/>
        </authorList>
    </citation>
    <scope>NUCLEOTIDE SEQUENCE</scope>
    <source>
        <strain evidence="8">LMG 31809</strain>
    </source>
</reference>
<dbReference type="AlphaFoldDB" id="A0A9X3TZL5"/>
<sequence>MATGKDNWFARQGMRLAALLLRRQGLSLSVILLFILLLVAGLANLRISGDYRAFFDADNPDLKAYDALEQTYAKLDTLALVVRAREGDLFTPARLEAARDLTNDLWQLPSAARVDSITNHQHSRAEADDLFVESLIPDNARIDPALAEQARTRALGEPMLQNFLVAPDGRTANFVVTLQPPPDDPDALSKSVTAARKLKTAFEEKHPDLQVALVGGAVLDTSLREVSEHDAAVLSPLMIGALFLGLWLFYRSAAASAISSIIVGLSVATTVGAMGWLGIPMMSATAAVPVIVLTISTASTIHMVATTRDLMTQGLSRRDAIIECYRMNFEPVFITTVTTLFGFLGLNFADAPPYRDVGNMATIGTALAYLLTLGLIPPLMDMLRITPARDNFANRLTRRIPVMIARYPLAIIVIFTAVTAITVTALPRLSINDKFVDYFAEGVPFREDATFVSKHLPGLYFLEFSVPSGEEGGVNDPAYLKKLESFADWLRAQPGVTHVAAMTDIMKRLNRNMHGDDPAYDRLPENRKEAAQYLLLYEMSLPFGRDLNNQIDLAKSASRVSVAMGDIPTAEMQALERRAEDWLKTHTGHSVEGTGLAIIFAHLTERTLNSMLTGTAVGFLMIAICLFVSLRSLPLGILSVVVNLVPIAIIFGLWSLFIGEIGLYAAAVTTIAQGIIVDFATHILSKYQRARAKGYDARDAIAKAYDVVGPALIASAVTLTLGFAALQFADFAINAQLGLMTAAIIAVAFLTDLVLLPALLVLVDRQPQKVPHAVPSPAE</sequence>
<organism evidence="8 9">
    <name type="scientific">Govanella unica</name>
    <dbReference type="NCBI Taxonomy" id="2975056"/>
    <lineage>
        <taxon>Bacteria</taxon>
        <taxon>Pseudomonadati</taxon>
        <taxon>Pseudomonadota</taxon>
        <taxon>Alphaproteobacteria</taxon>
        <taxon>Emcibacterales</taxon>
        <taxon>Govanellaceae</taxon>
        <taxon>Govanella</taxon>
    </lineage>
</organism>
<evidence type="ECO:0000256" key="1">
    <source>
        <dbReference type="ARBA" id="ARBA00004651"/>
    </source>
</evidence>
<feature type="transmembrane region" description="Helical" evidence="6">
    <location>
        <begin position="663"/>
        <end position="684"/>
    </location>
</feature>
<comment type="caution">
    <text evidence="8">The sequence shown here is derived from an EMBL/GenBank/DDBJ whole genome shotgun (WGS) entry which is preliminary data.</text>
</comment>
<evidence type="ECO:0000313" key="8">
    <source>
        <dbReference type="EMBL" id="MDA5194607.1"/>
    </source>
</evidence>
<evidence type="ECO:0000256" key="6">
    <source>
        <dbReference type="SAM" id="Phobius"/>
    </source>
</evidence>
<dbReference type="GO" id="GO:0005886">
    <property type="term" value="C:plasma membrane"/>
    <property type="evidence" value="ECO:0007669"/>
    <property type="project" value="UniProtKB-SubCell"/>
</dbReference>
<feature type="domain" description="SSD" evidence="7">
    <location>
        <begin position="261"/>
        <end position="382"/>
    </location>
</feature>
<dbReference type="InterPro" id="IPR050545">
    <property type="entry name" value="Mycobact_MmpL"/>
</dbReference>
<dbReference type="Proteomes" id="UP001141619">
    <property type="component" value="Unassembled WGS sequence"/>
</dbReference>
<keyword evidence="2" id="KW-1003">Cell membrane</keyword>
<protein>
    <submittedName>
        <fullName evidence="8">MMPL family transporter</fullName>
    </submittedName>
</protein>
<dbReference type="InterPro" id="IPR000731">
    <property type="entry name" value="SSD"/>
</dbReference>
<feature type="transmembrane region" description="Helical" evidence="6">
    <location>
        <begin position="704"/>
        <end position="726"/>
    </location>
</feature>
<evidence type="ECO:0000256" key="3">
    <source>
        <dbReference type="ARBA" id="ARBA00022692"/>
    </source>
</evidence>
<feature type="transmembrane region" description="Helical" evidence="6">
    <location>
        <begin position="231"/>
        <end position="250"/>
    </location>
</feature>
<dbReference type="RefSeq" id="WP_274944313.1">
    <property type="nucleotide sequence ID" value="NZ_JANWOI010000004.1"/>
</dbReference>
<accession>A0A9X3TZL5</accession>
<dbReference type="EMBL" id="JANWOI010000004">
    <property type="protein sequence ID" value="MDA5194607.1"/>
    <property type="molecule type" value="Genomic_DNA"/>
</dbReference>
<keyword evidence="3 6" id="KW-0812">Transmembrane</keyword>
<dbReference type="PROSITE" id="PS50156">
    <property type="entry name" value="SSD"/>
    <property type="match status" value="2"/>
</dbReference>
<feature type="transmembrane region" description="Helical" evidence="6">
    <location>
        <begin position="637"/>
        <end position="657"/>
    </location>
</feature>
<evidence type="ECO:0000256" key="2">
    <source>
        <dbReference type="ARBA" id="ARBA00022475"/>
    </source>
</evidence>
<dbReference type="SUPFAM" id="SSF82866">
    <property type="entry name" value="Multidrug efflux transporter AcrB transmembrane domain"/>
    <property type="match status" value="2"/>
</dbReference>
<feature type="transmembrane region" description="Helical" evidence="6">
    <location>
        <begin position="404"/>
        <end position="426"/>
    </location>
</feature>
<evidence type="ECO:0000256" key="4">
    <source>
        <dbReference type="ARBA" id="ARBA00022989"/>
    </source>
</evidence>
<feature type="transmembrane region" description="Helical" evidence="6">
    <location>
        <begin position="611"/>
        <end position="630"/>
    </location>
</feature>
<feature type="transmembrane region" description="Helical" evidence="6">
    <location>
        <begin position="257"/>
        <end position="279"/>
    </location>
</feature>
<feature type="transmembrane region" description="Helical" evidence="6">
    <location>
        <begin position="25"/>
        <end position="45"/>
    </location>
</feature>
<feature type="transmembrane region" description="Helical" evidence="6">
    <location>
        <begin position="327"/>
        <end position="349"/>
    </location>
</feature>
<feature type="transmembrane region" description="Helical" evidence="6">
    <location>
        <begin position="285"/>
        <end position="306"/>
    </location>
</feature>
<keyword evidence="9" id="KW-1185">Reference proteome</keyword>
<dbReference type="InterPro" id="IPR004869">
    <property type="entry name" value="MMPL_dom"/>
</dbReference>
<keyword evidence="4 6" id="KW-1133">Transmembrane helix</keyword>
<proteinExistence type="predicted"/>
<evidence type="ECO:0000259" key="7">
    <source>
        <dbReference type="PROSITE" id="PS50156"/>
    </source>
</evidence>
<dbReference type="Pfam" id="PF03176">
    <property type="entry name" value="MMPL"/>
    <property type="match status" value="2"/>
</dbReference>
<dbReference type="Gene3D" id="1.20.1640.10">
    <property type="entry name" value="Multidrug efflux transporter AcrB transmembrane domain"/>
    <property type="match status" value="2"/>
</dbReference>
<dbReference type="PANTHER" id="PTHR33406:SF13">
    <property type="entry name" value="MEMBRANE PROTEIN YDFJ"/>
    <property type="match status" value="1"/>
</dbReference>
<feature type="domain" description="SSD" evidence="7">
    <location>
        <begin position="635"/>
        <end position="762"/>
    </location>
</feature>
<comment type="subcellular location">
    <subcellularLocation>
        <location evidence="1">Cell membrane</location>
        <topology evidence="1">Multi-pass membrane protein</topology>
    </subcellularLocation>
</comment>
<feature type="transmembrane region" description="Helical" evidence="6">
    <location>
        <begin position="738"/>
        <end position="763"/>
    </location>
</feature>
<dbReference type="PANTHER" id="PTHR33406">
    <property type="entry name" value="MEMBRANE PROTEIN MJ1562-RELATED"/>
    <property type="match status" value="1"/>
</dbReference>
<name>A0A9X3TZL5_9PROT</name>
<evidence type="ECO:0000256" key="5">
    <source>
        <dbReference type="ARBA" id="ARBA00023136"/>
    </source>
</evidence>
<feature type="transmembrane region" description="Helical" evidence="6">
    <location>
        <begin position="361"/>
        <end position="383"/>
    </location>
</feature>
<reference evidence="8" key="1">
    <citation type="submission" date="2022-08" db="EMBL/GenBank/DDBJ databases">
        <authorList>
            <person name="Vandamme P."/>
            <person name="Hettiarachchi A."/>
            <person name="Peeters C."/>
            <person name="Cnockaert M."/>
            <person name="Carlier A."/>
        </authorList>
    </citation>
    <scope>NUCLEOTIDE SEQUENCE</scope>
    <source>
        <strain evidence="8">LMG 31809</strain>
    </source>
</reference>